<accession>A0ABY7C6Q3</accession>
<geneLocation type="plasmid" evidence="2 3">
    <name>unnamed2</name>
</geneLocation>
<keyword evidence="2" id="KW-0614">Plasmid</keyword>
<dbReference type="Pfam" id="PF02583">
    <property type="entry name" value="Trns_repr_metal"/>
    <property type="match status" value="1"/>
</dbReference>
<dbReference type="CDD" id="cd10148">
    <property type="entry name" value="CsoR-like_DUF156"/>
    <property type="match status" value="1"/>
</dbReference>
<dbReference type="PANTHER" id="PTHR33677">
    <property type="entry name" value="TRANSCRIPTIONAL REPRESSOR FRMR-RELATED"/>
    <property type="match status" value="1"/>
</dbReference>
<dbReference type="RefSeq" id="WP_268883944.1">
    <property type="nucleotide sequence ID" value="NZ_CP114030.1"/>
</dbReference>
<sequence length="95" mass="10854">MSSDAMRDRKHAALQRLARLEGQVRGVIRMIEDDRYCVDILNQTLAIRSALAQVEVLILEDHADDCVEEAIASTNPEAQREKFRELVGIFEKICR</sequence>
<dbReference type="InterPro" id="IPR038390">
    <property type="entry name" value="Metal_Tscrpt_repr_sf"/>
</dbReference>
<name>A0ABY7C6Q3_9HYPH</name>
<comment type="similarity">
    <text evidence="1">Belongs to the FrmR/RcnR family.</text>
</comment>
<proteinExistence type="inferred from homology"/>
<dbReference type="Gene3D" id="1.20.58.1000">
    <property type="entry name" value="Metal-sensitive repressor, helix protomer"/>
    <property type="match status" value="1"/>
</dbReference>
<dbReference type="PANTHER" id="PTHR33677:SF3">
    <property type="entry name" value="COPPER-SENSING TRANSCRIPTIONAL REPRESSOR RICR"/>
    <property type="match status" value="1"/>
</dbReference>
<evidence type="ECO:0000313" key="3">
    <source>
        <dbReference type="Proteomes" id="UP001164020"/>
    </source>
</evidence>
<dbReference type="EMBL" id="CP114030">
    <property type="protein sequence ID" value="WAP71426.1"/>
    <property type="molecule type" value="Genomic_DNA"/>
</dbReference>
<protein>
    <submittedName>
        <fullName evidence="2">Metal-sensitive transcriptional regulator</fullName>
    </submittedName>
</protein>
<dbReference type="InterPro" id="IPR003735">
    <property type="entry name" value="Metal_Tscrpt_repr"/>
</dbReference>
<dbReference type="Proteomes" id="UP001164020">
    <property type="component" value="Plasmid unnamed2"/>
</dbReference>
<evidence type="ECO:0000313" key="2">
    <source>
        <dbReference type="EMBL" id="WAP71426.1"/>
    </source>
</evidence>
<gene>
    <name evidence="2" type="ORF">OH818_28505</name>
</gene>
<organism evidence="2 3">
    <name type="scientific">Jiella pelagia</name>
    <dbReference type="NCBI Taxonomy" id="2986949"/>
    <lineage>
        <taxon>Bacteria</taxon>
        <taxon>Pseudomonadati</taxon>
        <taxon>Pseudomonadota</taxon>
        <taxon>Alphaproteobacteria</taxon>
        <taxon>Hyphomicrobiales</taxon>
        <taxon>Aurantimonadaceae</taxon>
        <taxon>Jiella</taxon>
    </lineage>
</organism>
<reference evidence="2" key="1">
    <citation type="submission" date="2022-12" db="EMBL/GenBank/DDBJ databases">
        <title>Jiella pelagia sp. nov., isolated from phosphonate enriched culture of Northwest Pacific surface seawater.</title>
        <authorList>
            <person name="Shin D.Y."/>
            <person name="Hwang C.Y."/>
        </authorList>
    </citation>
    <scope>NUCLEOTIDE SEQUENCE</scope>
    <source>
        <strain evidence="2">HL-NP1</strain>
        <plasmid evidence="2">unnamed2</plasmid>
    </source>
</reference>
<keyword evidence="3" id="KW-1185">Reference proteome</keyword>
<evidence type="ECO:0000256" key="1">
    <source>
        <dbReference type="ARBA" id="ARBA00005260"/>
    </source>
</evidence>